<evidence type="ECO:0000313" key="1">
    <source>
        <dbReference type="EMBL" id="GGH33999.1"/>
    </source>
</evidence>
<proteinExistence type="predicted"/>
<dbReference type="RefSeq" id="WP_229662988.1">
    <property type="nucleotide sequence ID" value="NZ_BMJY01000001.1"/>
</dbReference>
<reference evidence="1" key="2">
    <citation type="submission" date="2020-09" db="EMBL/GenBank/DDBJ databases">
        <authorList>
            <person name="Sun Q."/>
            <person name="Zhou Y."/>
        </authorList>
    </citation>
    <scope>NUCLEOTIDE SEQUENCE</scope>
    <source>
        <strain evidence="1">CGMCC 1.15794</strain>
    </source>
</reference>
<protein>
    <recommendedName>
        <fullName evidence="3">HNH endonuclease</fullName>
    </recommendedName>
</protein>
<keyword evidence="2" id="KW-1185">Reference proteome</keyword>
<evidence type="ECO:0008006" key="3">
    <source>
        <dbReference type="Google" id="ProtNLM"/>
    </source>
</evidence>
<dbReference type="AlphaFoldDB" id="A0A917IDU2"/>
<gene>
    <name evidence="1" type="ORF">GCM10010921_01370</name>
</gene>
<dbReference type="Proteomes" id="UP000657592">
    <property type="component" value="Unassembled WGS sequence"/>
</dbReference>
<reference evidence="1" key="1">
    <citation type="journal article" date="2014" name="Int. J. Syst. Evol. Microbiol.">
        <title>Complete genome sequence of Corynebacterium casei LMG S-19264T (=DSM 44701T), isolated from a smear-ripened cheese.</title>
        <authorList>
            <consortium name="US DOE Joint Genome Institute (JGI-PGF)"/>
            <person name="Walter F."/>
            <person name="Albersmeier A."/>
            <person name="Kalinowski J."/>
            <person name="Ruckert C."/>
        </authorList>
    </citation>
    <scope>NUCLEOTIDE SEQUENCE</scope>
    <source>
        <strain evidence="1">CGMCC 1.15794</strain>
    </source>
</reference>
<dbReference type="EMBL" id="BMJY01000001">
    <property type="protein sequence ID" value="GGH33999.1"/>
    <property type="molecule type" value="Genomic_DNA"/>
</dbReference>
<organism evidence="1 2">
    <name type="scientific">Microbacterium album</name>
    <dbReference type="NCBI Taxonomy" id="2053191"/>
    <lineage>
        <taxon>Bacteria</taxon>
        <taxon>Bacillati</taxon>
        <taxon>Actinomycetota</taxon>
        <taxon>Actinomycetes</taxon>
        <taxon>Micrococcales</taxon>
        <taxon>Microbacteriaceae</taxon>
        <taxon>Microbacterium</taxon>
    </lineage>
</organism>
<evidence type="ECO:0000313" key="2">
    <source>
        <dbReference type="Proteomes" id="UP000657592"/>
    </source>
</evidence>
<sequence>MSAGGKFPAAMVRLIFFEREGEACFMCRKPLRWHERGMAWSLHHRKPRGMGGTSRQVSPADGLVLCGSGVSGDHGWAEANRARAIEMGVLISAHGVGPAFEPENVRVQRNSGSWWLLTRDGRAVEVEGGAR</sequence>
<accession>A0A917IDU2</accession>
<name>A0A917IDU2_9MICO</name>
<comment type="caution">
    <text evidence="1">The sequence shown here is derived from an EMBL/GenBank/DDBJ whole genome shotgun (WGS) entry which is preliminary data.</text>
</comment>